<evidence type="ECO:0000313" key="3">
    <source>
        <dbReference type="EMBL" id="QCI64942.1"/>
    </source>
</evidence>
<sequence>MKGITRIGIDVPHVEQLFTTFDPSPFHEHNLNRPIGQYIVSQAWDAPRGDGFIIDLSENGQPAARATTSKLEKVVDVHFGRLATTEHQNLRRLLRRGVISLMIGLCVLAACTALAQVVDAAPIRDGWREGLRDGLSVFGWVANWRPAEILLYDWWPVRRSRNLYRRLAAAEVVPAGGPRLAPAPPLSSSPSDGWRPAP</sequence>
<dbReference type="KEGG" id="pstg:E8M01_12325"/>
<dbReference type="Proteomes" id="UP000298781">
    <property type="component" value="Chromosome"/>
</dbReference>
<protein>
    <submittedName>
        <fullName evidence="3">Uncharacterized protein</fullName>
    </submittedName>
</protein>
<accession>A0A4D7BA38</accession>
<keyword evidence="4" id="KW-1185">Reference proteome</keyword>
<dbReference type="EMBL" id="CP039690">
    <property type="protein sequence ID" value="QCI64942.1"/>
    <property type="molecule type" value="Genomic_DNA"/>
</dbReference>
<keyword evidence="2" id="KW-1133">Transmembrane helix</keyword>
<keyword evidence="2" id="KW-0472">Membrane</keyword>
<name>A0A4D7BA38_9HYPH</name>
<gene>
    <name evidence="3" type="ORF">E8M01_12325</name>
</gene>
<feature type="transmembrane region" description="Helical" evidence="2">
    <location>
        <begin position="98"/>
        <end position="117"/>
    </location>
</feature>
<dbReference type="OrthoDB" id="653003at2"/>
<evidence type="ECO:0000256" key="1">
    <source>
        <dbReference type="SAM" id="MobiDB-lite"/>
    </source>
</evidence>
<reference evidence="3 4" key="1">
    <citation type="submission" date="2019-04" db="EMBL/GenBank/DDBJ databases">
        <title>Phreatobacter aquaticus sp. nov.</title>
        <authorList>
            <person name="Choi A."/>
        </authorList>
    </citation>
    <scope>NUCLEOTIDE SEQUENCE [LARGE SCALE GENOMIC DNA]</scope>
    <source>
        <strain evidence="3 4">KCTC 52518</strain>
    </source>
</reference>
<evidence type="ECO:0000313" key="4">
    <source>
        <dbReference type="Proteomes" id="UP000298781"/>
    </source>
</evidence>
<keyword evidence="2" id="KW-0812">Transmembrane</keyword>
<feature type="region of interest" description="Disordered" evidence="1">
    <location>
        <begin position="177"/>
        <end position="198"/>
    </location>
</feature>
<proteinExistence type="predicted"/>
<evidence type="ECO:0000256" key="2">
    <source>
        <dbReference type="SAM" id="Phobius"/>
    </source>
</evidence>
<dbReference type="AlphaFoldDB" id="A0A4D7BA38"/>
<organism evidence="3 4">
    <name type="scientific">Phreatobacter stygius</name>
    <dbReference type="NCBI Taxonomy" id="1940610"/>
    <lineage>
        <taxon>Bacteria</taxon>
        <taxon>Pseudomonadati</taxon>
        <taxon>Pseudomonadota</taxon>
        <taxon>Alphaproteobacteria</taxon>
        <taxon>Hyphomicrobiales</taxon>
        <taxon>Phreatobacteraceae</taxon>
        <taxon>Phreatobacter</taxon>
    </lineage>
</organism>
<dbReference type="RefSeq" id="WP_136960393.1">
    <property type="nucleotide sequence ID" value="NZ_CP039690.1"/>
</dbReference>